<sequence length="147" mass="16573">MFDGISIVRPPPPPCHHHHHHQKAAADDKGGVVVAGSPPRWEPIENVGDVRFIAKLAVAEHNKEAKTDLQLDHVVRGERKLIYAYWIYYNLVLAAHNGNSSSSSSSSSSHNYYEVYIKVDVSLWDKRSPHVVDVKSFRQVSHDLMIN</sequence>
<accession>A0A200QW58</accession>
<evidence type="ECO:0000256" key="3">
    <source>
        <dbReference type="SAM" id="MobiDB-lite"/>
    </source>
</evidence>
<dbReference type="AlphaFoldDB" id="A0A200QW58"/>
<dbReference type="PANTHER" id="PTHR47364">
    <property type="entry name" value="CYSTEINE PROTEINASE INHIBITOR 5"/>
    <property type="match status" value="1"/>
</dbReference>
<evidence type="ECO:0000313" key="5">
    <source>
        <dbReference type="EMBL" id="OVA14708.1"/>
    </source>
</evidence>
<dbReference type="Gene3D" id="3.10.450.10">
    <property type="match status" value="1"/>
</dbReference>
<dbReference type="InParanoid" id="A0A200QW58"/>
<dbReference type="InterPro" id="IPR046350">
    <property type="entry name" value="Cystatin_sf"/>
</dbReference>
<proteinExistence type="predicted"/>
<gene>
    <name evidence="5" type="ORF">BVC80_1819g24</name>
</gene>
<dbReference type="GO" id="GO:0004869">
    <property type="term" value="F:cysteine-type endopeptidase inhibitor activity"/>
    <property type="evidence" value="ECO:0007669"/>
    <property type="project" value="UniProtKB-KW"/>
</dbReference>
<organism evidence="5 6">
    <name type="scientific">Macleaya cordata</name>
    <name type="common">Five-seeded plume-poppy</name>
    <name type="synonym">Bocconia cordata</name>
    <dbReference type="NCBI Taxonomy" id="56857"/>
    <lineage>
        <taxon>Eukaryota</taxon>
        <taxon>Viridiplantae</taxon>
        <taxon>Streptophyta</taxon>
        <taxon>Embryophyta</taxon>
        <taxon>Tracheophyta</taxon>
        <taxon>Spermatophyta</taxon>
        <taxon>Magnoliopsida</taxon>
        <taxon>Ranunculales</taxon>
        <taxon>Papaveraceae</taxon>
        <taxon>Papaveroideae</taxon>
        <taxon>Macleaya</taxon>
    </lineage>
</organism>
<evidence type="ECO:0000256" key="2">
    <source>
        <dbReference type="ARBA" id="ARBA00022704"/>
    </source>
</evidence>
<evidence type="ECO:0000259" key="4">
    <source>
        <dbReference type="Pfam" id="PF16845"/>
    </source>
</evidence>
<dbReference type="EMBL" id="MVGT01001025">
    <property type="protein sequence ID" value="OVA14708.1"/>
    <property type="molecule type" value="Genomic_DNA"/>
</dbReference>
<dbReference type="OrthoDB" id="2016588at2759"/>
<reference evidence="5 6" key="1">
    <citation type="journal article" date="2017" name="Mol. Plant">
        <title>The Genome of Medicinal Plant Macleaya cordata Provides New Insights into Benzylisoquinoline Alkaloids Metabolism.</title>
        <authorList>
            <person name="Liu X."/>
            <person name="Liu Y."/>
            <person name="Huang P."/>
            <person name="Ma Y."/>
            <person name="Qing Z."/>
            <person name="Tang Q."/>
            <person name="Cao H."/>
            <person name="Cheng P."/>
            <person name="Zheng Y."/>
            <person name="Yuan Z."/>
            <person name="Zhou Y."/>
            <person name="Liu J."/>
            <person name="Tang Z."/>
            <person name="Zhuo Y."/>
            <person name="Zhang Y."/>
            <person name="Yu L."/>
            <person name="Huang J."/>
            <person name="Yang P."/>
            <person name="Peng Q."/>
            <person name="Zhang J."/>
            <person name="Jiang W."/>
            <person name="Zhang Z."/>
            <person name="Lin K."/>
            <person name="Ro D.K."/>
            <person name="Chen X."/>
            <person name="Xiong X."/>
            <person name="Shang Y."/>
            <person name="Huang S."/>
            <person name="Zeng J."/>
        </authorList>
    </citation>
    <scope>NUCLEOTIDE SEQUENCE [LARGE SCALE GENOMIC DNA]</scope>
    <source>
        <strain evidence="6">cv. BLH2017</strain>
        <tissue evidence="5">Root</tissue>
    </source>
</reference>
<evidence type="ECO:0000313" key="6">
    <source>
        <dbReference type="Proteomes" id="UP000195402"/>
    </source>
</evidence>
<keyword evidence="2" id="KW-0789">Thiol protease inhibitor</keyword>
<keyword evidence="6" id="KW-1185">Reference proteome</keyword>
<protein>
    <submittedName>
        <fullName evidence="5">Proteinase inhibitor I25</fullName>
    </submittedName>
</protein>
<dbReference type="Proteomes" id="UP000195402">
    <property type="component" value="Unassembled WGS sequence"/>
</dbReference>
<feature type="domain" description="Cystatin" evidence="4">
    <location>
        <begin position="49"/>
        <end position="102"/>
    </location>
</feature>
<dbReference type="SUPFAM" id="SSF54403">
    <property type="entry name" value="Cystatin/monellin"/>
    <property type="match status" value="1"/>
</dbReference>
<dbReference type="Pfam" id="PF16845">
    <property type="entry name" value="SQAPI"/>
    <property type="match status" value="1"/>
</dbReference>
<dbReference type="PANTHER" id="PTHR47364:SF2">
    <property type="entry name" value="CYSTEINE PROTEINASE INHIBITOR 5"/>
    <property type="match status" value="1"/>
</dbReference>
<name>A0A200QW58_MACCD</name>
<dbReference type="InterPro" id="IPR000010">
    <property type="entry name" value="Cystatin_dom"/>
</dbReference>
<comment type="caution">
    <text evidence="5">The sequence shown here is derived from an EMBL/GenBank/DDBJ whole genome shotgun (WGS) entry which is preliminary data.</text>
</comment>
<keyword evidence="1" id="KW-0646">Protease inhibitor</keyword>
<feature type="region of interest" description="Disordered" evidence="3">
    <location>
        <begin position="10"/>
        <end position="30"/>
    </location>
</feature>
<evidence type="ECO:0000256" key="1">
    <source>
        <dbReference type="ARBA" id="ARBA00022690"/>
    </source>
</evidence>